<accession>A0A1Q5ZTB5</accession>
<sequence length="83" mass="9856">MVTLRVTVEDEQAEALKKLLGEVTFVKSIEEEHLTNDLIQEPEAPYMRIKRILDAAKGKNLFKDIEDPAEWQRQIRKEWDRDF</sequence>
<protein>
    <submittedName>
        <fullName evidence="1">Uncharacterized protein</fullName>
    </submittedName>
</protein>
<reference evidence="1 2" key="1">
    <citation type="submission" date="2016-11" db="EMBL/GenBank/DDBJ databases">
        <title>Whole Genome Sequencing of Mucilaginibacter polytrichastri RG4-7(T) isolated from the moss sample.</title>
        <authorList>
            <person name="Li Y."/>
        </authorList>
    </citation>
    <scope>NUCLEOTIDE SEQUENCE [LARGE SCALE GENOMIC DNA]</scope>
    <source>
        <strain evidence="1 2">RG4-7</strain>
    </source>
</reference>
<dbReference type="STRING" id="1302689.RG47T_0421"/>
<comment type="caution">
    <text evidence="1">The sequence shown here is derived from an EMBL/GenBank/DDBJ whole genome shotgun (WGS) entry which is preliminary data.</text>
</comment>
<dbReference type="Proteomes" id="UP000186720">
    <property type="component" value="Unassembled WGS sequence"/>
</dbReference>
<keyword evidence="2" id="KW-1185">Reference proteome</keyword>
<dbReference type="RefSeq" id="WP_074487759.1">
    <property type="nucleotide sequence ID" value="NZ_FPAM01000001.1"/>
</dbReference>
<organism evidence="1 2">
    <name type="scientific">Mucilaginibacter polytrichastri</name>
    <dbReference type="NCBI Taxonomy" id="1302689"/>
    <lineage>
        <taxon>Bacteria</taxon>
        <taxon>Pseudomonadati</taxon>
        <taxon>Bacteroidota</taxon>
        <taxon>Sphingobacteriia</taxon>
        <taxon>Sphingobacteriales</taxon>
        <taxon>Sphingobacteriaceae</taxon>
        <taxon>Mucilaginibacter</taxon>
    </lineage>
</organism>
<evidence type="ECO:0000313" key="2">
    <source>
        <dbReference type="Proteomes" id="UP000186720"/>
    </source>
</evidence>
<gene>
    <name evidence="1" type="ORF">RG47T_0421</name>
</gene>
<proteinExistence type="predicted"/>
<dbReference type="OrthoDB" id="769147at2"/>
<dbReference type="AlphaFoldDB" id="A0A1Q5ZTB5"/>
<dbReference type="EMBL" id="MPPL01000001">
    <property type="protein sequence ID" value="OKS84983.1"/>
    <property type="molecule type" value="Genomic_DNA"/>
</dbReference>
<evidence type="ECO:0000313" key="1">
    <source>
        <dbReference type="EMBL" id="OKS84983.1"/>
    </source>
</evidence>
<name>A0A1Q5ZTB5_9SPHI</name>